<dbReference type="RefSeq" id="WP_106462673.1">
    <property type="nucleotide sequence ID" value="NZ_PXOQ01000007.1"/>
</dbReference>
<proteinExistence type="predicted"/>
<sequence length="162" mass="18932">MAILKLNYNDFFEDDEYTVFAIHGVLEQYRLAYLINKQLGLSLKRNVKDITHLGHNTCFDYFEYENVYQDITYNLVTNICKVTEDQSKTALDLFSLDVSPNLKAYYLIPELKKVNFFFKINQTFTAAKQQVMLKKILEIPQVVTAYTVDVTTLKSKNNLIFD</sequence>
<dbReference type="EMBL" id="PXOQ01000007">
    <property type="protein sequence ID" value="PSG90532.1"/>
    <property type="molecule type" value="Genomic_DNA"/>
</dbReference>
<dbReference type="NCBIfam" id="NF033205">
    <property type="entry name" value="IPExxxVDY"/>
    <property type="match status" value="1"/>
</dbReference>
<dbReference type="InterPro" id="IPR047690">
    <property type="entry name" value="IPExxxVDY_fam"/>
</dbReference>
<reference evidence="1 2" key="1">
    <citation type="submission" date="2018-03" db="EMBL/GenBank/DDBJ databases">
        <title>Mesoflavibacter sp. HG37 and Mesoflavibacter sp. HG96 sp.nov., two marine bacteria isolated from seawater of Western Pacific Ocean.</title>
        <authorList>
            <person name="Cheng H."/>
            <person name="Wu Y.-H."/>
            <person name="Guo L.-L."/>
            <person name="Xu X.-W."/>
        </authorList>
    </citation>
    <scope>NUCLEOTIDE SEQUENCE [LARGE SCALE GENOMIC DNA]</scope>
    <source>
        <strain evidence="1 2">KCTC 32269</strain>
    </source>
</reference>
<keyword evidence="2" id="KW-1185">Reference proteome</keyword>
<dbReference type="AlphaFoldDB" id="A0A2T1NDK8"/>
<dbReference type="Proteomes" id="UP000238426">
    <property type="component" value="Unassembled WGS sequence"/>
</dbReference>
<dbReference type="OrthoDB" id="676614at2"/>
<evidence type="ECO:0000313" key="2">
    <source>
        <dbReference type="Proteomes" id="UP000238426"/>
    </source>
</evidence>
<name>A0A2T1NDK8_9FLAO</name>
<protein>
    <submittedName>
        <fullName evidence="1">IPExxxVDY family protein</fullName>
    </submittedName>
</protein>
<gene>
    <name evidence="1" type="ORF">C7H52_04425</name>
</gene>
<organism evidence="1 2">
    <name type="scientific">Aurantibacter aestuarii</name>
    <dbReference type="NCBI Taxonomy" id="1266046"/>
    <lineage>
        <taxon>Bacteria</taxon>
        <taxon>Pseudomonadati</taxon>
        <taxon>Bacteroidota</taxon>
        <taxon>Flavobacteriia</taxon>
        <taxon>Flavobacteriales</taxon>
        <taxon>Flavobacteriaceae</taxon>
        <taxon>Aurantibacter</taxon>
    </lineage>
</organism>
<accession>A0A2T1NDK8</accession>
<evidence type="ECO:0000313" key="1">
    <source>
        <dbReference type="EMBL" id="PSG90532.1"/>
    </source>
</evidence>
<comment type="caution">
    <text evidence="1">The sequence shown here is derived from an EMBL/GenBank/DDBJ whole genome shotgun (WGS) entry which is preliminary data.</text>
</comment>